<dbReference type="Gene3D" id="3.10.110.10">
    <property type="entry name" value="Ubiquitin Conjugating Enzyme"/>
    <property type="match status" value="1"/>
</dbReference>
<dbReference type="SUPFAM" id="SSF54495">
    <property type="entry name" value="UBC-like"/>
    <property type="match status" value="1"/>
</dbReference>
<protein>
    <recommendedName>
        <fullName evidence="3">UBC core domain-containing protein</fullName>
    </recommendedName>
</protein>
<proteinExistence type="predicted"/>
<evidence type="ECO:0000256" key="1">
    <source>
        <dbReference type="ARBA" id="ARBA00022679"/>
    </source>
</evidence>
<evidence type="ECO:0000313" key="4">
    <source>
        <dbReference type="EMBL" id="QHT96366.1"/>
    </source>
</evidence>
<dbReference type="SMART" id="SM00212">
    <property type="entry name" value="UBCc"/>
    <property type="match status" value="1"/>
</dbReference>
<dbReference type="InterPro" id="IPR023313">
    <property type="entry name" value="UBQ-conjugating_AS"/>
</dbReference>
<sequence>MSFTVVRLTKEILKLKEEEIDGVRIITTDNIKVLNAIMQGPTDTPYEDSSYDLEIKFNDSYPMKPPSVKFISPIYHPNVYKGGSICVDILQSEWSPAQNIRTILLSIRSLLMDPNPRSPANREAANLYVKDKESYNQKVKTYKTWCN</sequence>
<dbReference type="AlphaFoldDB" id="A0A6C0IVD9"/>
<keyword evidence="2" id="KW-0833">Ubl conjugation pathway</keyword>
<dbReference type="EMBL" id="MN740256">
    <property type="protein sequence ID" value="QHT96366.1"/>
    <property type="molecule type" value="Genomic_DNA"/>
</dbReference>
<dbReference type="PROSITE" id="PS00183">
    <property type="entry name" value="UBC_1"/>
    <property type="match status" value="1"/>
</dbReference>
<reference evidence="4" key="1">
    <citation type="journal article" date="2020" name="Nature">
        <title>Giant virus diversity and host interactions through global metagenomics.</title>
        <authorList>
            <person name="Schulz F."/>
            <person name="Roux S."/>
            <person name="Paez-Espino D."/>
            <person name="Jungbluth S."/>
            <person name="Walsh D.A."/>
            <person name="Denef V.J."/>
            <person name="McMahon K.D."/>
            <person name="Konstantinidis K.T."/>
            <person name="Eloe-Fadrosh E.A."/>
            <person name="Kyrpides N.C."/>
            <person name="Woyke T."/>
        </authorList>
    </citation>
    <scope>NUCLEOTIDE SEQUENCE</scope>
    <source>
        <strain evidence="4">GVMAG-M-3300024302-11</strain>
    </source>
</reference>
<dbReference type="InterPro" id="IPR000608">
    <property type="entry name" value="UBC"/>
</dbReference>
<evidence type="ECO:0000256" key="2">
    <source>
        <dbReference type="ARBA" id="ARBA00022786"/>
    </source>
</evidence>
<organism evidence="4">
    <name type="scientific">viral metagenome</name>
    <dbReference type="NCBI Taxonomy" id="1070528"/>
    <lineage>
        <taxon>unclassified sequences</taxon>
        <taxon>metagenomes</taxon>
        <taxon>organismal metagenomes</taxon>
    </lineage>
</organism>
<dbReference type="GO" id="GO:0016740">
    <property type="term" value="F:transferase activity"/>
    <property type="evidence" value="ECO:0007669"/>
    <property type="project" value="UniProtKB-KW"/>
</dbReference>
<keyword evidence="1" id="KW-0808">Transferase</keyword>
<name>A0A6C0IVD9_9ZZZZ</name>
<dbReference type="Pfam" id="PF00179">
    <property type="entry name" value="UQ_con"/>
    <property type="match status" value="1"/>
</dbReference>
<feature type="domain" description="UBC core" evidence="3">
    <location>
        <begin position="3"/>
        <end position="147"/>
    </location>
</feature>
<dbReference type="InterPro" id="IPR016135">
    <property type="entry name" value="UBQ-conjugating_enzyme/RWD"/>
</dbReference>
<dbReference type="PROSITE" id="PS50127">
    <property type="entry name" value="UBC_2"/>
    <property type="match status" value="1"/>
</dbReference>
<dbReference type="InterPro" id="IPR050113">
    <property type="entry name" value="Ub_conjugating_enzyme"/>
</dbReference>
<evidence type="ECO:0000259" key="3">
    <source>
        <dbReference type="PROSITE" id="PS50127"/>
    </source>
</evidence>
<accession>A0A6C0IVD9</accession>
<dbReference type="PANTHER" id="PTHR24067">
    <property type="entry name" value="UBIQUITIN-CONJUGATING ENZYME E2"/>
    <property type="match status" value="1"/>
</dbReference>